<dbReference type="Pfam" id="PF13416">
    <property type="entry name" value="SBP_bac_8"/>
    <property type="match status" value="1"/>
</dbReference>
<reference evidence="3 4" key="1">
    <citation type="submission" date="2021-03" db="EMBL/GenBank/DDBJ databases">
        <title>Sequencing the genomes of 1000 actinobacteria strains.</title>
        <authorList>
            <person name="Klenk H.-P."/>
        </authorList>
    </citation>
    <scope>NUCLEOTIDE SEQUENCE [LARGE SCALE GENOMIC DNA]</scope>
    <source>
        <strain evidence="3 4">DSM 14566</strain>
    </source>
</reference>
<evidence type="ECO:0000313" key="3">
    <source>
        <dbReference type="EMBL" id="MBP2382817.1"/>
    </source>
</evidence>
<dbReference type="SUPFAM" id="SSF53850">
    <property type="entry name" value="Periplasmic binding protein-like II"/>
    <property type="match status" value="1"/>
</dbReference>
<dbReference type="PROSITE" id="PS51257">
    <property type="entry name" value="PROKAR_LIPOPROTEIN"/>
    <property type="match status" value="1"/>
</dbReference>
<feature type="chain" id="PRO_5047251564" evidence="2">
    <location>
        <begin position="24"/>
        <end position="364"/>
    </location>
</feature>
<proteinExistence type="predicted"/>
<dbReference type="Gene3D" id="3.40.190.10">
    <property type="entry name" value="Periplasmic binding protein-like II"/>
    <property type="match status" value="2"/>
</dbReference>
<evidence type="ECO:0000256" key="1">
    <source>
        <dbReference type="ARBA" id="ARBA00022729"/>
    </source>
</evidence>
<dbReference type="EMBL" id="JAGIOD010000001">
    <property type="protein sequence ID" value="MBP2382817.1"/>
    <property type="molecule type" value="Genomic_DNA"/>
</dbReference>
<dbReference type="InterPro" id="IPR006059">
    <property type="entry name" value="SBP"/>
</dbReference>
<evidence type="ECO:0000256" key="2">
    <source>
        <dbReference type="SAM" id="SignalP"/>
    </source>
</evidence>
<feature type="signal peptide" evidence="2">
    <location>
        <begin position="1"/>
        <end position="23"/>
    </location>
</feature>
<organism evidence="3 4">
    <name type="scientific">Brachybacterium sacelli</name>
    <dbReference type="NCBI Taxonomy" id="173364"/>
    <lineage>
        <taxon>Bacteria</taxon>
        <taxon>Bacillati</taxon>
        <taxon>Actinomycetota</taxon>
        <taxon>Actinomycetes</taxon>
        <taxon>Micrococcales</taxon>
        <taxon>Dermabacteraceae</taxon>
        <taxon>Brachybacterium</taxon>
    </lineage>
</organism>
<evidence type="ECO:0000313" key="4">
    <source>
        <dbReference type="Proteomes" id="UP001519290"/>
    </source>
</evidence>
<comment type="caution">
    <text evidence="3">The sequence shown here is derived from an EMBL/GenBank/DDBJ whole genome shotgun (WGS) entry which is preliminary data.</text>
</comment>
<protein>
    <submittedName>
        <fullName evidence="3">Spermidine/putrescine transport system substrate-binding protein</fullName>
    </submittedName>
</protein>
<sequence>MASLTRRQVLAGGALALSPTVPALTSCTVDTGSSSVTGTDLTICAFAGAWSDTLREAVIEPFEEETGATVNVVVGAPSEWLAQLRVADRQRPPFDLMAFTPDIVVQAAALELIAPLETDKIKHFDELSPTLLSAAGVGETTYGVPLTTGTCGLMYRTEHADRAPENWSDIFDEQWGNFVGVPPFTYSPGLELLAGLLQENGGTMDDENAVDEVFTQLEQLSGRASVFPSDAGSMLSAIQQGDAWVAPFWDGRAFAMADAGDPVGFSYPASGGVGALTSYYVAAGTEREQLAYEFLGTLAQAENQKVFGEGTLYAAANLTIDYSDEFEARIAHGEEVFKSFAWVDYTQAIPRLEDWQTRWNGIFG</sequence>
<dbReference type="RefSeq" id="WP_209902897.1">
    <property type="nucleotide sequence ID" value="NZ_BAAAJW010000027.1"/>
</dbReference>
<dbReference type="PANTHER" id="PTHR30006">
    <property type="entry name" value="THIAMINE-BINDING PERIPLASMIC PROTEIN-RELATED"/>
    <property type="match status" value="1"/>
</dbReference>
<dbReference type="PANTHER" id="PTHR30006:SF2">
    <property type="entry name" value="ABC TRANSPORTER SUBSTRATE-BINDING PROTEIN"/>
    <property type="match status" value="1"/>
</dbReference>
<accession>A0ABS4X320</accession>
<keyword evidence="4" id="KW-1185">Reference proteome</keyword>
<dbReference type="Proteomes" id="UP001519290">
    <property type="component" value="Unassembled WGS sequence"/>
</dbReference>
<gene>
    <name evidence="3" type="ORF">JOF43_002774</name>
</gene>
<keyword evidence="1 2" id="KW-0732">Signal</keyword>
<name>A0ABS4X320_9MICO</name>